<dbReference type="Proteomes" id="UP000682733">
    <property type="component" value="Unassembled WGS sequence"/>
</dbReference>
<comment type="caution">
    <text evidence="2">The sequence shown here is derived from an EMBL/GenBank/DDBJ whole genome shotgun (WGS) entry which is preliminary data.</text>
</comment>
<protein>
    <submittedName>
        <fullName evidence="2">Uncharacterized protein</fullName>
    </submittedName>
</protein>
<dbReference type="EMBL" id="CAJNOK010034262">
    <property type="protein sequence ID" value="CAF1502406.1"/>
    <property type="molecule type" value="Genomic_DNA"/>
</dbReference>
<dbReference type="AlphaFoldDB" id="A0A8S2FM64"/>
<proteinExistence type="predicted"/>
<evidence type="ECO:0000313" key="3">
    <source>
        <dbReference type="EMBL" id="CAF4290760.1"/>
    </source>
</evidence>
<name>A0A8S2FM64_9BILA</name>
<dbReference type="Proteomes" id="UP000677228">
    <property type="component" value="Unassembled WGS sequence"/>
</dbReference>
<feature type="signal peptide" evidence="1">
    <location>
        <begin position="1"/>
        <end position="22"/>
    </location>
</feature>
<evidence type="ECO:0000313" key="2">
    <source>
        <dbReference type="EMBL" id="CAF1502406.1"/>
    </source>
</evidence>
<keyword evidence="1" id="KW-0732">Signal</keyword>
<evidence type="ECO:0000313" key="4">
    <source>
        <dbReference type="Proteomes" id="UP000677228"/>
    </source>
</evidence>
<evidence type="ECO:0000256" key="1">
    <source>
        <dbReference type="SAM" id="SignalP"/>
    </source>
</evidence>
<dbReference type="EMBL" id="CAJOBA010056278">
    <property type="protein sequence ID" value="CAF4290760.1"/>
    <property type="molecule type" value="Genomic_DNA"/>
</dbReference>
<reference evidence="2" key="1">
    <citation type="submission" date="2021-02" db="EMBL/GenBank/DDBJ databases">
        <authorList>
            <person name="Nowell W R."/>
        </authorList>
    </citation>
    <scope>NUCLEOTIDE SEQUENCE</scope>
</reference>
<gene>
    <name evidence="2" type="ORF">OVA965_LOCUS36999</name>
    <name evidence="3" type="ORF">TMI583_LOCUS38041</name>
</gene>
<sequence>MIKPFVSIAFLVLCLLVINCNGVNHCTKYANTVYQTNVTFPGKKTWYGLVTLLPNNILFEDDSLGDTNTIAELGLQITVGTHSGHYSCPTATTIAAVDFGYAYKNPKEPVLKSGALAVHNFYLYLTKDGQSCTGKFVFAMYPPGSNPFSNNLKPLLKSGVAKLTCERLKPKGLTLF</sequence>
<accession>A0A8S2FM64</accession>
<organism evidence="2 4">
    <name type="scientific">Didymodactylos carnosus</name>
    <dbReference type="NCBI Taxonomy" id="1234261"/>
    <lineage>
        <taxon>Eukaryota</taxon>
        <taxon>Metazoa</taxon>
        <taxon>Spiralia</taxon>
        <taxon>Gnathifera</taxon>
        <taxon>Rotifera</taxon>
        <taxon>Eurotatoria</taxon>
        <taxon>Bdelloidea</taxon>
        <taxon>Philodinida</taxon>
        <taxon>Philodinidae</taxon>
        <taxon>Didymodactylos</taxon>
    </lineage>
</organism>
<feature type="chain" id="PRO_5036434569" evidence="1">
    <location>
        <begin position="23"/>
        <end position="176"/>
    </location>
</feature>